<dbReference type="AlphaFoldDB" id="A0A8K0HS10"/>
<organism evidence="1 2">
    <name type="scientific">Rhamnella rubrinervis</name>
    <dbReference type="NCBI Taxonomy" id="2594499"/>
    <lineage>
        <taxon>Eukaryota</taxon>
        <taxon>Viridiplantae</taxon>
        <taxon>Streptophyta</taxon>
        <taxon>Embryophyta</taxon>
        <taxon>Tracheophyta</taxon>
        <taxon>Spermatophyta</taxon>
        <taxon>Magnoliopsida</taxon>
        <taxon>eudicotyledons</taxon>
        <taxon>Gunneridae</taxon>
        <taxon>Pentapetalae</taxon>
        <taxon>rosids</taxon>
        <taxon>fabids</taxon>
        <taxon>Rosales</taxon>
        <taxon>Rhamnaceae</taxon>
        <taxon>rhamnoid group</taxon>
        <taxon>Rhamneae</taxon>
        <taxon>Rhamnella</taxon>
    </lineage>
</organism>
<protein>
    <submittedName>
        <fullName evidence="1">Uncharacterized protein</fullName>
    </submittedName>
</protein>
<proteinExistence type="predicted"/>
<dbReference type="Proteomes" id="UP000796880">
    <property type="component" value="Unassembled WGS sequence"/>
</dbReference>
<accession>A0A8K0HS10</accession>
<evidence type="ECO:0000313" key="1">
    <source>
        <dbReference type="EMBL" id="KAF3457601.1"/>
    </source>
</evidence>
<comment type="caution">
    <text evidence="1">The sequence shown here is derived from an EMBL/GenBank/DDBJ whole genome shotgun (WGS) entry which is preliminary data.</text>
</comment>
<keyword evidence="2" id="KW-1185">Reference proteome</keyword>
<reference evidence="1" key="1">
    <citation type="submission" date="2020-03" db="EMBL/GenBank/DDBJ databases">
        <title>A high-quality chromosome-level genome assembly of a woody plant with both climbing and erect habits, Rhamnella rubrinervis.</title>
        <authorList>
            <person name="Lu Z."/>
            <person name="Yang Y."/>
            <person name="Zhu X."/>
            <person name="Sun Y."/>
        </authorList>
    </citation>
    <scope>NUCLEOTIDE SEQUENCE</scope>
    <source>
        <strain evidence="1">BYM</strain>
        <tissue evidence="1">Leaf</tissue>
    </source>
</reference>
<sequence length="116" mass="13280">MLSPEEPAVAEEAVHVSCLVKEKIEAILSSFLGLVVSWVPNIANIILRFTIEHTWTMWSYLPRAIVAFRVISLGYVNVEIVKRIFPLERAIVLRRPPKVWSEMELEIAVEVEHLDS</sequence>
<dbReference type="EMBL" id="VOIH02000001">
    <property type="protein sequence ID" value="KAF3457601.1"/>
    <property type="molecule type" value="Genomic_DNA"/>
</dbReference>
<evidence type="ECO:0000313" key="2">
    <source>
        <dbReference type="Proteomes" id="UP000796880"/>
    </source>
</evidence>
<gene>
    <name evidence="1" type="ORF">FNV43_RR02259</name>
</gene>
<name>A0A8K0HS10_9ROSA</name>